<dbReference type="STRING" id="56216.A0A1A6H746"/>
<comment type="caution">
    <text evidence="3">The sequence shown here is derived from an EMBL/GenBank/DDBJ whole genome shotgun (WGS) entry which is preliminary data.</text>
</comment>
<dbReference type="AlphaFoldDB" id="A0A1A6H746"/>
<keyword evidence="4" id="KW-1185">Reference proteome</keyword>
<organism evidence="3 4">
    <name type="scientific">Neotoma lepida</name>
    <name type="common">Desert woodrat</name>
    <dbReference type="NCBI Taxonomy" id="56216"/>
    <lineage>
        <taxon>Eukaryota</taxon>
        <taxon>Metazoa</taxon>
        <taxon>Chordata</taxon>
        <taxon>Craniata</taxon>
        <taxon>Vertebrata</taxon>
        <taxon>Euteleostomi</taxon>
        <taxon>Mammalia</taxon>
        <taxon>Eutheria</taxon>
        <taxon>Euarchontoglires</taxon>
        <taxon>Glires</taxon>
        <taxon>Rodentia</taxon>
        <taxon>Myomorpha</taxon>
        <taxon>Muroidea</taxon>
        <taxon>Cricetidae</taxon>
        <taxon>Neotominae</taxon>
        <taxon>Neotoma</taxon>
    </lineage>
</organism>
<evidence type="ECO:0000313" key="3">
    <source>
        <dbReference type="EMBL" id="OBS73665.1"/>
    </source>
</evidence>
<dbReference type="Proteomes" id="UP000092124">
    <property type="component" value="Unassembled WGS sequence"/>
</dbReference>
<evidence type="ECO:0000259" key="2">
    <source>
        <dbReference type="PROSITE" id="PS50095"/>
    </source>
</evidence>
<dbReference type="InterPro" id="IPR036392">
    <property type="entry name" value="PLAT/LH2_dom_sf"/>
</dbReference>
<dbReference type="OrthoDB" id="407298at2759"/>
<dbReference type="PROSITE" id="PS50095">
    <property type="entry name" value="PLAT"/>
    <property type="match status" value="1"/>
</dbReference>
<dbReference type="Pfam" id="PF01477">
    <property type="entry name" value="PLAT"/>
    <property type="match status" value="1"/>
</dbReference>
<evidence type="ECO:0000256" key="1">
    <source>
        <dbReference type="PROSITE-ProRule" id="PRU00152"/>
    </source>
</evidence>
<sequence length="85" mass="9287">MPSYTVTVATGSQWFAGTDDYIYLSLIGSAGCSEKHLLDKAFYNDFERGANGCPVFIHPNLPDVIPSHPKTILSSLSTPQESHFP</sequence>
<dbReference type="Gene3D" id="2.40.180.10">
    <property type="entry name" value="Catalase core domain"/>
    <property type="match status" value="1"/>
</dbReference>
<feature type="domain" description="PLAT" evidence="2">
    <location>
        <begin position="2"/>
        <end position="85"/>
    </location>
</feature>
<protein>
    <recommendedName>
        <fullName evidence="2">PLAT domain-containing protein</fullName>
    </recommendedName>
</protein>
<evidence type="ECO:0000313" key="4">
    <source>
        <dbReference type="Proteomes" id="UP000092124"/>
    </source>
</evidence>
<accession>A0A1A6H746</accession>
<proteinExistence type="predicted"/>
<gene>
    <name evidence="3" type="ORF">A6R68_15796</name>
</gene>
<comment type="caution">
    <text evidence="1">Lacks conserved residue(s) required for the propagation of feature annotation.</text>
</comment>
<dbReference type="InterPro" id="IPR001024">
    <property type="entry name" value="PLAT/LH2_dom"/>
</dbReference>
<name>A0A1A6H746_NEOLE</name>
<dbReference type="EMBL" id="LZPO01044959">
    <property type="protein sequence ID" value="OBS73665.1"/>
    <property type="molecule type" value="Genomic_DNA"/>
</dbReference>
<dbReference type="SUPFAM" id="SSF49723">
    <property type="entry name" value="Lipase/lipooxygenase domain (PLAT/LH2 domain)"/>
    <property type="match status" value="1"/>
</dbReference>
<reference evidence="3 4" key="1">
    <citation type="submission" date="2016-06" db="EMBL/GenBank/DDBJ databases">
        <title>The Draft Genome Sequence and Annotation of the Desert Woodrat Neotoma lepida.</title>
        <authorList>
            <person name="Campbell M."/>
            <person name="Oakeson K.F."/>
            <person name="Yandell M."/>
            <person name="Halpert J.R."/>
            <person name="Dearing D."/>
        </authorList>
    </citation>
    <scope>NUCLEOTIDE SEQUENCE [LARGE SCALE GENOMIC DNA]</scope>
    <source>
        <strain evidence="3">417</strain>
        <tissue evidence="3">Liver</tissue>
    </source>
</reference>